<evidence type="ECO:0000313" key="1">
    <source>
        <dbReference type="EMBL" id="ORW24085.1"/>
    </source>
</evidence>
<gene>
    <name evidence="1" type="ORF">AWC19_10035</name>
</gene>
<evidence type="ECO:0000313" key="2">
    <source>
        <dbReference type="Proteomes" id="UP000193529"/>
    </source>
</evidence>
<reference evidence="1 2" key="1">
    <citation type="submission" date="2016-01" db="EMBL/GenBank/DDBJ databases">
        <title>The new phylogeny of the genus Mycobacterium.</title>
        <authorList>
            <person name="Tarcisio F."/>
            <person name="Conor M."/>
            <person name="Antonella G."/>
            <person name="Elisabetta G."/>
            <person name="Giulia F.S."/>
            <person name="Sara T."/>
            <person name="Anna F."/>
            <person name="Clotilde B."/>
            <person name="Roberto B."/>
            <person name="Veronica D.S."/>
            <person name="Fabio R."/>
            <person name="Monica P."/>
            <person name="Olivier J."/>
            <person name="Enrico T."/>
            <person name="Nicola S."/>
        </authorList>
    </citation>
    <scope>NUCLEOTIDE SEQUENCE [LARGE SCALE GENOMIC DNA]</scope>
    <source>
        <strain evidence="1 2">DSM 44572</strain>
    </source>
</reference>
<comment type="caution">
    <text evidence="1">The sequence shown here is derived from an EMBL/GenBank/DDBJ whole genome shotgun (WGS) entry which is preliminary data.</text>
</comment>
<dbReference type="RefSeq" id="WP_069395815.1">
    <property type="nucleotide sequence ID" value="NZ_LQPJ01000103.1"/>
</dbReference>
<organism evidence="1 2">
    <name type="scientific">Mycobacterium palustre</name>
    <dbReference type="NCBI Taxonomy" id="153971"/>
    <lineage>
        <taxon>Bacteria</taxon>
        <taxon>Bacillati</taxon>
        <taxon>Actinomycetota</taxon>
        <taxon>Actinomycetes</taxon>
        <taxon>Mycobacteriales</taxon>
        <taxon>Mycobacteriaceae</taxon>
        <taxon>Mycobacterium</taxon>
        <taxon>Mycobacterium simiae complex</taxon>
    </lineage>
</organism>
<dbReference type="Proteomes" id="UP000193529">
    <property type="component" value="Unassembled WGS sequence"/>
</dbReference>
<dbReference type="AlphaFoldDB" id="A0A1X1ZLB9"/>
<dbReference type="EMBL" id="LQPJ01000103">
    <property type="protein sequence ID" value="ORW24085.1"/>
    <property type="molecule type" value="Genomic_DNA"/>
</dbReference>
<name>A0A1X1ZLB9_9MYCO</name>
<protein>
    <submittedName>
        <fullName evidence="1">Uncharacterized protein</fullName>
    </submittedName>
</protein>
<accession>A0A1X1ZLB9</accession>
<sequence>MTNSEPGCAGVFQPLDEAQLRQRTEDLLRRAALVAEFGWDQFRYQWSTGEVVGTALALDDCDELLRFDETVDSALARWACDLWGIADGQADMDAGCPTTRAWFNCIRAELAGKPSTPATRKE</sequence>
<keyword evidence="2" id="KW-1185">Reference proteome</keyword>
<proteinExistence type="predicted"/>
<dbReference type="STRING" id="153971.AWC19_10035"/>
<dbReference type="OrthoDB" id="4569168at2"/>